<reference evidence="7 8" key="1">
    <citation type="submission" date="2016-11" db="EMBL/GenBank/DDBJ databases">
        <authorList>
            <person name="Jaros S."/>
            <person name="Januszkiewicz K."/>
            <person name="Wedrychowicz H."/>
        </authorList>
    </citation>
    <scope>NUCLEOTIDE SEQUENCE [LARGE SCALE GENOMIC DNA]</scope>
    <source>
        <strain evidence="7 8">DSM 21986</strain>
    </source>
</reference>
<keyword evidence="8" id="KW-1185">Reference proteome</keyword>
<feature type="transmembrane region" description="Helical" evidence="5">
    <location>
        <begin position="84"/>
        <end position="106"/>
    </location>
</feature>
<dbReference type="GO" id="GO:0005506">
    <property type="term" value="F:iron ion binding"/>
    <property type="evidence" value="ECO:0007669"/>
    <property type="project" value="InterPro"/>
</dbReference>
<name>A0A1M5G0A8_9BACT</name>
<evidence type="ECO:0000256" key="1">
    <source>
        <dbReference type="ARBA" id="ARBA00004370"/>
    </source>
</evidence>
<feature type="transmembrane region" description="Helical" evidence="5">
    <location>
        <begin position="149"/>
        <end position="168"/>
    </location>
</feature>
<accession>A0A1M5G0A8</accession>
<keyword evidence="4 5" id="KW-0472">Membrane</keyword>
<dbReference type="GO" id="GO:0016491">
    <property type="term" value="F:oxidoreductase activity"/>
    <property type="evidence" value="ECO:0007669"/>
    <property type="project" value="InterPro"/>
</dbReference>
<evidence type="ECO:0000313" key="7">
    <source>
        <dbReference type="EMBL" id="SHF97084.1"/>
    </source>
</evidence>
<protein>
    <submittedName>
        <fullName evidence="7">Sterol desaturase/sphingolipid hydroxylase, fatty acid hydroxylase superfamily</fullName>
    </submittedName>
</protein>
<dbReference type="InterPro" id="IPR006694">
    <property type="entry name" value="Fatty_acid_hydroxylase"/>
</dbReference>
<dbReference type="GO" id="GO:0016020">
    <property type="term" value="C:membrane"/>
    <property type="evidence" value="ECO:0007669"/>
    <property type="project" value="UniProtKB-SubCell"/>
</dbReference>
<comment type="subcellular location">
    <subcellularLocation>
        <location evidence="1">Membrane</location>
    </subcellularLocation>
</comment>
<evidence type="ECO:0000256" key="3">
    <source>
        <dbReference type="ARBA" id="ARBA00022989"/>
    </source>
</evidence>
<dbReference type="STRING" id="1194090.SAMN05443144_11638"/>
<sequence length="275" mass="32366">MESLLQQLQQTQVILMGAGLVVLFMWESVQPFYAWFNNSFKIRGLHAFRNLVIGAINALLVSVVFVGLWMVASVWAEENGFGMLHWLGSFITMPLWIHGIGAVLLLDFWMYAWHRINHEIPFFWRFHRVHHSDTEMDVTTASRFHLGEIFFSSLFRIPLIAFFGVYLWELVLYETIMFAVVQFHHANVGLPEKFDRYLRTVIVTPNMHRVHHSRWQPETDSNYSSLFSFWDRLAQTFRLNPEPKNIRIGLDEFDKDEDQTIRGMMKTPLADNEPD</sequence>
<feature type="transmembrane region" description="Helical" evidence="5">
    <location>
        <begin position="12"/>
        <end position="36"/>
    </location>
</feature>
<feature type="transmembrane region" description="Helical" evidence="5">
    <location>
        <begin position="48"/>
        <end position="72"/>
    </location>
</feature>
<feature type="domain" description="Fatty acid hydroxylase" evidence="6">
    <location>
        <begin position="102"/>
        <end position="236"/>
    </location>
</feature>
<evidence type="ECO:0000256" key="2">
    <source>
        <dbReference type="ARBA" id="ARBA00022692"/>
    </source>
</evidence>
<proteinExistence type="predicted"/>
<organism evidence="7 8">
    <name type="scientific">Fodinibius roseus</name>
    <dbReference type="NCBI Taxonomy" id="1194090"/>
    <lineage>
        <taxon>Bacteria</taxon>
        <taxon>Pseudomonadati</taxon>
        <taxon>Balneolota</taxon>
        <taxon>Balneolia</taxon>
        <taxon>Balneolales</taxon>
        <taxon>Balneolaceae</taxon>
        <taxon>Fodinibius</taxon>
    </lineage>
</organism>
<dbReference type="Proteomes" id="UP000184041">
    <property type="component" value="Unassembled WGS sequence"/>
</dbReference>
<keyword evidence="3 5" id="KW-1133">Transmembrane helix</keyword>
<dbReference type="RefSeq" id="WP_073065890.1">
    <property type="nucleotide sequence ID" value="NZ_FQUS01000016.1"/>
</dbReference>
<dbReference type="GO" id="GO:0008610">
    <property type="term" value="P:lipid biosynthetic process"/>
    <property type="evidence" value="ECO:0007669"/>
    <property type="project" value="InterPro"/>
</dbReference>
<evidence type="ECO:0000256" key="5">
    <source>
        <dbReference type="SAM" id="Phobius"/>
    </source>
</evidence>
<evidence type="ECO:0000313" key="8">
    <source>
        <dbReference type="Proteomes" id="UP000184041"/>
    </source>
</evidence>
<dbReference type="EMBL" id="FQUS01000016">
    <property type="protein sequence ID" value="SHF97084.1"/>
    <property type="molecule type" value="Genomic_DNA"/>
</dbReference>
<dbReference type="OrthoDB" id="9770329at2"/>
<dbReference type="InterPro" id="IPR050307">
    <property type="entry name" value="Sterol_Desaturase_Related"/>
</dbReference>
<evidence type="ECO:0000256" key="4">
    <source>
        <dbReference type="ARBA" id="ARBA00023136"/>
    </source>
</evidence>
<keyword evidence="2 5" id="KW-0812">Transmembrane</keyword>
<evidence type="ECO:0000259" key="6">
    <source>
        <dbReference type="Pfam" id="PF04116"/>
    </source>
</evidence>
<dbReference type="Pfam" id="PF04116">
    <property type="entry name" value="FA_hydroxylase"/>
    <property type="match status" value="1"/>
</dbReference>
<dbReference type="PANTHER" id="PTHR11863">
    <property type="entry name" value="STEROL DESATURASE"/>
    <property type="match status" value="1"/>
</dbReference>
<dbReference type="AlphaFoldDB" id="A0A1M5G0A8"/>
<gene>
    <name evidence="7" type="ORF">SAMN05443144_11638</name>
</gene>